<dbReference type="GeneID" id="111582555"/>
<feature type="region of interest" description="Disordered" evidence="3">
    <location>
        <begin position="234"/>
        <end position="268"/>
    </location>
</feature>
<dbReference type="PROSITE" id="PS50222">
    <property type="entry name" value="EF_HAND_2"/>
    <property type="match status" value="2"/>
</dbReference>
<dbReference type="GO" id="GO:0042984">
    <property type="term" value="P:regulation of amyloid precursor protein biosynthetic process"/>
    <property type="evidence" value="ECO:0007669"/>
    <property type="project" value="TreeGrafter"/>
</dbReference>
<dbReference type="Gene3D" id="1.10.238.10">
    <property type="entry name" value="EF-hand"/>
    <property type="match status" value="1"/>
</dbReference>
<dbReference type="InterPro" id="IPR002048">
    <property type="entry name" value="EF_hand_dom"/>
</dbReference>
<dbReference type="GO" id="GO:0005509">
    <property type="term" value="F:calcium ion binding"/>
    <property type="evidence" value="ECO:0007669"/>
    <property type="project" value="InterPro"/>
</dbReference>
<dbReference type="Gene3D" id="3.30.70.100">
    <property type="match status" value="1"/>
</dbReference>
<dbReference type="InterPro" id="IPR039862">
    <property type="entry name" value="NECAB1/2/3"/>
</dbReference>
<gene>
    <name evidence="6" type="primary">NECAB2</name>
</gene>
<dbReference type="AlphaFoldDB" id="A0AAQ5XU37"/>
<dbReference type="InterPro" id="IPR011992">
    <property type="entry name" value="EF-hand-dom_pair"/>
</dbReference>
<reference evidence="6" key="3">
    <citation type="submission" date="2025-09" db="UniProtKB">
        <authorList>
            <consortium name="Ensembl"/>
        </authorList>
    </citation>
    <scope>IDENTIFICATION</scope>
</reference>
<evidence type="ECO:0000313" key="6">
    <source>
        <dbReference type="Ensembl" id="ENSAOCP00000043171.1"/>
    </source>
</evidence>
<dbReference type="PROSITE" id="PS00018">
    <property type="entry name" value="EF_HAND_1"/>
    <property type="match status" value="1"/>
</dbReference>
<dbReference type="PROSITE" id="PS51725">
    <property type="entry name" value="ABM"/>
    <property type="match status" value="1"/>
</dbReference>
<dbReference type="GO" id="GO:0005737">
    <property type="term" value="C:cytoplasm"/>
    <property type="evidence" value="ECO:0007669"/>
    <property type="project" value="TreeGrafter"/>
</dbReference>
<keyword evidence="7" id="KW-1185">Reference proteome</keyword>
<dbReference type="InterPro" id="IPR007138">
    <property type="entry name" value="ABM_dom"/>
</dbReference>
<dbReference type="FunFam" id="3.30.70.100:FF:000028">
    <property type="entry name" value="N-terminal EF-hand calcium-binding protein 2"/>
    <property type="match status" value="1"/>
</dbReference>
<evidence type="ECO:0000313" key="7">
    <source>
        <dbReference type="Proteomes" id="UP001501940"/>
    </source>
</evidence>
<evidence type="ECO:0000256" key="2">
    <source>
        <dbReference type="ARBA" id="ARBA00022837"/>
    </source>
</evidence>
<keyword evidence="1" id="KW-0479">Metal-binding</keyword>
<dbReference type="Proteomes" id="UP001501940">
    <property type="component" value="Chromosome 3"/>
</dbReference>
<evidence type="ECO:0000259" key="4">
    <source>
        <dbReference type="PROSITE" id="PS50222"/>
    </source>
</evidence>
<dbReference type="InterPro" id="IPR011008">
    <property type="entry name" value="Dimeric_a/b-barrel"/>
</dbReference>
<dbReference type="RefSeq" id="XP_054864022.1">
    <property type="nucleotide sequence ID" value="XM_055008047.1"/>
</dbReference>
<dbReference type="SUPFAM" id="SSF54909">
    <property type="entry name" value="Dimeric alpha+beta barrel"/>
    <property type="match status" value="1"/>
</dbReference>
<dbReference type="GeneTree" id="ENSGT00950000183131"/>
<evidence type="ECO:0008006" key="8">
    <source>
        <dbReference type="Google" id="ProtNLM"/>
    </source>
</evidence>
<feature type="region of interest" description="Disordered" evidence="3">
    <location>
        <begin position="20"/>
        <end position="57"/>
    </location>
</feature>
<feature type="domain" description="EF-hand" evidence="4">
    <location>
        <begin position="138"/>
        <end position="171"/>
    </location>
</feature>
<dbReference type="Pfam" id="PF03992">
    <property type="entry name" value="ABM"/>
    <property type="match status" value="1"/>
</dbReference>
<keyword evidence="2" id="KW-0106">Calcium</keyword>
<reference evidence="6 7" key="1">
    <citation type="submission" date="2022-01" db="EMBL/GenBank/DDBJ databases">
        <title>A chromosome-scale genome assembly of the false clownfish, Amphiprion ocellaris.</title>
        <authorList>
            <person name="Ryu T."/>
        </authorList>
    </citation>
    <scope>NUCLEOTIDE SEQUENCE [LARGE SCALE GENOMIC DNA]</scope>
</reference>
<dbReference type="CDD" id="cd00051">
    <property type="entry name" value="EFh"/>
    <property type="match status" value="1"/>
</dbReference>
<evidence type="ECO:0000259" key="5">
    <source>
        <dbReference type="PROSITE" id="PS51725"/>
    </source>
</evidence>
<dbReference type="PANTHER" id="PTHR12178:SF2">
    <property type="entry name" value="N-TERMINAL EF-HAND CALCIUM-BINDING PROTEIN 2"/>
    <property type="match status" value="1"/>
</dbReference>
<feature type="domain" description="ABM" evidence="5">
    <location>
        <begin position="312"/>
        <end position="400"/>
    </location>
</feature>
<dbReference type="PANTHER" id="PTHR12178">
    <property type="entry name" value="EF-HAND DOMAIN-CONTAINING PROTEIN"/>
    <property type="match status" value="1"/>
</dbReference>
<reference evidence="6" key="2">
    <citation type="submission" date="2025-08" db="UniProtKB">
        <authorList>
            <consortium name="Ensembl"/>
        </authorList>
    </citation>
    <scope>IDENTIFICATION</scope>
</reference>
<feature type="compositionally biased region" description="Basic and acidic residues" evidence="3">
    <location>
        <begin position="20"/>
        <end position="33"/>
    </location>
</feature>
<dbReference type="SMART" id="SM00054">
    <property type="entry name" value="EFh"/>
    <property type="match status" value="2"/>
</dbReference>
<sequence length="412" mass="46104">MCEQAARYCRDGVHKLLNKEQAKLRAQESREQPKPVAGQDSESATAAQSGNSGAQPGGIDGLVRWIVTKMSDNKNISSREYASSKEEVAVAQEQFFAPEPRRGISVILDIFRRADKDDDGKLSLDEFQAFFSDGTLNEEELEKLFHTIDSDNTSNVDTKELCDYFAKHMGDYEGVLASLETLNLSILKAMDFTKKVYERGTNVEQFVTRFLLKESANQIQSLLSSVESAVDAIDEQHSQSGHLPAKVSPRMSERRPVNTVPDYPPNNRVSTREAVRTINTASGAVEVRKEGLEAQINRLAELIGRLENKSLLLIRQEMVVSQKKLGDFCEALKQYLKNVSAQKDCFHVTAVRLPDGLSFVVYEFWDGEEEWKRHLQSAPNKAFQHVKVDTLCQPEAVSSVAVPAAWCSVNRD</sequence>
<protein>
    <recommendedName>
        <fullName evidence="8">N-terminal EF-hand calcium binding protein 2</fullName>
    </recommendedName>
</protein>
<feature type="compositionally biased region" description="Polar residues" evidence="3">
    <location>
        <begin position="40"/>
        <end position="54"/>
    </location>
</feature>
<accession>A0AAQ5XU37</accession>
<evidence type="ECO:0000256" key="3">
    <source>
        <dbReference type="SAM" id="MobiDB-lite"/>
    </source>
</evidence>
<dbReference type="FunFam" id="1.10.238.10:FF:000770">
    <property type="entry name" value="N-terminal EF-hand calcium binding protein 2"/>
    <property type="match status" value="1"/>
</dbReference>
<evidence type="ECO:0000256" key="1">
    <source>
        <dbReference type="ARBA" id="ARBA00022723"/>
    </source>
</evidence>
<feature type="domain" description="EF-hand" evidence="4">
    <location>
        <begin position="102"/>
        <end position="137"/>
    </location>
</feature>
<proteinExistence type="predicted"/>
<organism evidence="6 7">
    <name type="scientific">Amphiprion ocellaris</name>
    <name type="common">Clown anemonefish</name>
    <dbReference type="NCBI Taxonomy" id="80972"/>
    <lineage>
        <taxon>Eukaryota</taxon>
        <taxon>Metazoa</taxon>
        <taxon>Chordata</taxon>
        <taxon>Craniata</taxon>
        <taxon>Vertebrata</taxon>
        <taxon>Euteleostomi</taxon>
        <taxon>Actinopterygii</taxon>
        <taxon>Neopterygii</taxon>
        <taxon>Teleostei</taxon>
        <taxon>Neoteleostei</taxon>
        <taxon>Acanthomorphata</taxon>
        <taxon>Ovalentaria</taxon>
        <taxon>Pomacentridae</taxon>
        <taxon>Amphiprion</taxon>
    </lineage>
</organism>
<name>A0AAQ5XU37_AMPOC</name>
<dbReference type="InterPro" id="IPR018247">
    <property type="entry name" value="EF_Hand_1_Ca_BS"/>
</dbReference>
<dbReference type="Ensembl" id="ENSAOCT00000056537.1">
    <property type="protein sequence ID" value="ENSAOCP00000043171.1"/>
    <property type="gene ID" value="ENSAOCG00000032703.1"/>
</dbReference>
<dbReference type="Pfam" id="PF13499">
    <property type="entry name" value="EF-hand_7"/>
    <property type="match status" value="1"/>
</dbReference>
<dbReference type="SUPFAM" id="SSF47473">
    <property type="entry name" value="EF-hand"/>
    <property type="match status" value="1"/>
</dbReference>